<dbReference type="PANTHER" id="PTHR15092:SF22">
    <property type="entry name" value="POLY(A)-SPECIFIC RIBONUCLEASE PNLDC1"/>
    <property type="match status" value="1"/>
</dbReference>
<reference evidence="2 3" key="1">
    <citation type="submission" date="2023-09" db="EMBL/GenBank/DDBJ databases">
        <title>Pangenome analysis of Batrachochytrium dendrobatidis and related Chytrids.</title>
        <authorList>
            <person name="Yacoub M.N."/>
            <person name="Stajich J.E."/>
            <person name="James T.Y."/>
        </authorList>
    </citation>
    <scope>NUCLEOTIDE SEQUENCE [LARGE SCALE GENOMIC DNA]</scope>
    <source>
        <strain evidence="2 3">JEL0888</strain>
    </source>
</reference>
<accession>A0ABR4MZP5</accession>
<comment type="similarity">
    <text evidence="1">Belongs to the CAF1 family.</text>
</comment>
<dbReference type="EMBL" id="JADGIZ020000058">
    <property type="protein sequence ID" value="KAL2912729.1"/>
    <property type="molecule type" value="Genomic_DNA"/>
</dbReference>
<name>A0ABR4MZP5_9FUNG</name>
<dbReference type="InterPro" id="IPR006941">
    <property type="entry name" value="RNase_CAF1"/>
</dbReference>
<dbReference type="Proteomes" id="UP001527925">
    <property type="component" value="Unassembled WGS sequence"/>
</dbReference>
<dbReference type="InterPro" id="IPR051181">
    <property type="entry name" value="CAF1_poly(A)_ribonucleases"/>
</dbReference>
<dbReference type="InterPro" id="IPR012337">
    <property type="entry name" value="RNaseH-like_sf"/>
</dbReference>
<proteinExistence type="inferred from homology"/>
<dbReference type="InterPro" id="IPR036867">
    <property type="entry name" value="R3H_dom_sf"/>
</dbReference>
<dbReference type="Gene3D" id="3.30.1370.50">
    <property type="entry name" value="R3H-like domain"/>
    <property type="match status" value="1"/>
</dbReference>
<dbReference type="SUPFAM" id="SSF82708">
    <property type="entry name" value="R3H domain"/>
    <property type="match status" value="1"/>
</dbReference>
<gene>
    <name evidence="2" type="ORF">HK105_207721</name>
</gene>
<dbReference type="InterPro" id="IPR036397">
    <property type="entry name" value="RNaseH_sf"/>
</dbReference>
<protein>
    <submittedName>
        <fullName evidence="2">Uncharacterized protein</fullName>
    </submittedName>
</protein>
<dbReference type="Gene3D" id="3.30.420.10">
    <property type="entry name" value="Ribonuclease H-like superfamily/Ribonuclease H"/>
    <property type="match status" value="1"/>
</dbReference>
<feature type="non-terminal residue" evidence="2">
    <location>
        <position position="260"/>
    </location>
</feature>
<evidence type="ECO:0000256" key="1">
    <source>
        <dbReference type="ARBA" id="ARBA00008372"/>
    </source>
</evidence>
<dbReference type="PANTHER" id="PTHR15092">
    <property type="entry name" value="POLY A -SPECIFIC RIBONUCLEASE/TARGET OF EGR1, MEMBER 1"/>
    <property type="match status" value="1"/>
</dbReference>
<dbReference type="SUPFAM" id="SSF53098">
    <property type="entry name" value="Ribonuclease H-like"/>
    <property type="match status" value="1"/>
</dbReference>
<comment type="caution">
    <text evidence="2">The sequence shown here is derived from an EMBL/GenBank/DDBJ whole genome shotgun (WGS) entry which is preliminary data.</text>
</comment>
<keyword evidence="3" id="KW-1185">Reference proteome</keyword>
<organism evidence="2 3">
    <name type="scientific">Polyrhizophydium stewartii</name>
    <dbReference type="NCBI Taxonomy" id="2732419"/>
    <lineage>
        <taxon>Eukaryota</taxon>
        <taxon>Fungi</taxon>
        <taxon>Fungi incertae sedis</taxon>
        <taxon>Chytridiomycota</taxon>
        <taxon>Chytridiomycota incertae sedis</taxon>
        <taxon>Chytridiomycetes</taxon>
        <taxon>Rhizophydiales</taxon>
        <taxon>Rhizophydiales incertae sedis</taxon>
        <taxon>Polyrhizophydium</taxon>
    </lineage>
</organism>
<dbReference type="Pfam" id="PF04857">
    <property type="entry name" value="CAF1"/>
    <property type="match status" value="1"/>
</dbReference>
<evidence type="ECO:0000313" key="3">
    <source>
        <dbReference type="Proteomes" id="UP001527925"/>
    </source>
</evidence>
<evidence type="ECO:0000313" key="2">
    <source>
        <dbReference type="EMBL" id="KAL2912729.1"/>
    </source>
</evidence>
<sequence>MDVTRGNFEQLLGTVREAIQAADFVAFDTEFTGLGITDGEQLDLLDTAQERYAKRRCSALQFQPIQVGICAFQWDDEVELFVARPFNFFVFPRTGSKALGLERTFTVQASSLEFLASNNFDFNRWVVHGVPFVSQADASAIRKRIEAMDDSDIVIDERNQPFVDSAIAGVKEWLQNSSSEMLSVSTPTSYHKRLIHQEVKKQFNGFLSTESTRTSVDVRRMTTEEKEKKESRSAIMLVELESMIGFRRVMDILADAKKPI</sequence>